<evidence type="ECO:0000313" key="1">
    <source>
        <dbReference type="EMBL" id="KAA1009706.1"/>
    </source>
</evidence>
<reference evidence="1 2" key="1">
    <citation type="submission" date="2019-08" db="EMBL/GenBank/DDBJ databases">
        <title>Paraburkholderia sp. DCY113.</title>
        <authorList>
            <person name="Kang J."/>
        </authorList>
    </citation>
    <scope>NUCLEOTIDE SEQUENCE [LARGE SCALE GENOMIC DNA]</scope>
    <source>
        <strain evidence="1 2">DCY113</strain>
    </source>
</reference>
<comment type="caution">
    <text evidence="1">The sequence shown here is derived from an EMBL/GenBank/DDBJ whole genome shotgun (WGS) entry which is preliminary data.</text>
</comment>
<organism evidence="1 2">
    <name type="scientific">Paraburkholderia panacisoli</name>
    <dbReference type="NCBI Taxonomy" id="2603818"/>
    <lineage>
        <taxon>Bacteria</taxon>
        <taxon>Pseudomonadati</taxon>
        <taxon>Pseudomonadota</taxon>
        <taxon>Betaproteobacteria</taxon>
        <taxon>Burkholderiales</taxon>
        <taxon>Burkholderiaceae</taxon>
        <taxon>Paraburkholderia</taxon>
    </lineage>
</organism>
<dbReference type="AlphaFoldDB" id="A0A5B0H3A4"/>
<dbReference type="RefSeq" id="WP_149671710.1">
    <property type="nucleotide sequence ID" value="NZ_VTUZ01000013.1"/>
</dbReference>
<accession>A0A5B0H3A4</accession>
<protein>
    <submittedName>
        <fullName evidence="1">Uncharacterized protein</fullName>
    </submittedName>
</protein>
<dbReference type="EMBL" id="VTUZ01000013">
    <property type="protein sequence ID" value="KAA1009706.1"/>
    <property type="molecule type" value="Genomic_DNA"/>
</dbReference>
<name>A0A5B0H3A4_9BURK</name>
<dbReference type="Proteomes" id="UP000325273">
    <property type="component" value="Unassembled WGS sequence"/>
</dbReference>
<proteinExistence type="predicted"/>
<keyword evidence="2" id="KW-1185">Reference proteome</keyword>
<gene>
    <name evidence="1" type="ORF">FVF58_20620</name>
</gene>
<sequence>MIAYLSERENIVEQVNSICLRLFDAWCELRSVTPLAYLMHCWPMIDSTPQAVRRIGETMRDLRRYHADQLDDNDFQVLCEMADLLDELSEQPARTVRLIDIGEMPETRG</sequence>
<evidence type="ECO:0000313" key="2">
    <source>
        <dbReference type="Proteomes" id="UP000325273"/>
    </source>
</evidence>